<dbReference type="SUPFAM" id="SSF56601">
    <property type="entry name" value="beta-lactamase/transpeptidase-like"/>
    <property type="match status" value="1"/>
</dbReference>
<name>A0A4P7D0H9_9BURK</name>
<dbReference type="Proteomes" id="UP000295727">
    <property type="component" value="Chromosome 2"/>
</dbReference>
<dbReference type="RefSeq" id="WP_134753011.1">
    <property type="nucleotide sequence ID" value="NZ_CP038149.1"/>
</dbReference>
<dbReference type="EMBL" id="CP038149">
    <property type="protein sequence ID" value="QBQ99873.1"/>
    <property type="molecule type" value="Genomic_DNA"/>
</dbReference>
<proteinExistence type="predicted"/>
<keyword evidence="3" id="KW-1185">Reference proteome</keyword>
<dbReference type="PANTHER" id="PTHR46825:SF9">
    <property type="entry name" value="BETA-LACTAMASE-RELATED DOMAIN-CONTAINING PROTEIN"/>
    <property type="match status" value="1"/>
</dbReference>
<organism evidence="2 3">
    <name type="scientific">Paraburkholderia pallida</name>
    <dbReference type="NCBI Taxonomy" id="2547399"/>
    <lineage>
        <taxon>Bacteria</taxon>
        <taxon>Pseudomonadati</taxon>
        <taxon>Pseudomonadota</taxon>
        <taxon>Betaproteobacteria</taxon>
        <taxon>Burkholderiales</taxon>
        <taxon>Burkholderiaceae</taxon>
        <taxon>Paraburkholderia</taxon>
    </lineage>
</organism>
<dbReference type="AlphaFoldDB" id="A0A4P7D0H9"/>
<dbReference type="InterPro" id="IPR001466">
    <property type="entry name" value="Beta-lactam-related"/>
</dbReference>
<dbReference type="Gene3D" id="3.40.710.10">
    <property type="entry name" value="DD-peptidase/beta-lactamase superfamily"/>
    <property type="match status" value="1"/>
</dbReference>
<dbReference type="GO" id="GO:0016787">
    <property type="term" value="F:hydrolase activity"/>
    <property type="evidence" value="ECO:0007669"/>
    <property type="project" value="UniProtKB-KW"/>
</dbReference>
<reference evidence="2 3" key="1">
    <citation type="submission" date="2019-03" db="EMBL/GenBank/DDBJ databases">
        <title>Paraburkholderia sp. 7MH5, isolated from subtropical forest soil.</title>
        <authorList>
            <person name="Gao Z.-H."/>
            <person name="Qiu L.-H."/>
        </authorList>
    </citation>
    <scope>NUCLEOTIDE SEQUENCE [LARGE SCALE GENOMIC DNA]</scope>
    <source>
        <strain evidence="2 3">7MH5</strain>
    </source>
</reference>
<sequence length="556" mass="60267">MKKYSQAIVERLDALFERFNKGDEPGLVVAVAHRDEILYRRGFGLASLEHGVINTPATRLRIGSTSKQFTCLAALLLAEDGKLDIDAGIRTYLPELPLLAGDPTLRQLMTHTGGYRCYLDLTLLAQGVATLPRGGALAAELRQSDVNFAPGERMIYCNGGYHLLSLAIERASGIPFATFLKERIFDVMGMVDTESVADDMQIRPRMATQHVPDGKGGFMRGLFPTWEVLGEGGIVSTVDDMLLWLAHLRGPKRLGSEASWRQMLTMPRYSSGAEGVYALGLMRTPHRDVELLHHAGGVFGGACQMLTVQRHALDVIILTNGTAADPVELATQVVDIVLGESILGAQPAAPLHTAEHETLPGKYHSRESGAYCVIGDHDGRLSVSLHNAGQMPLPLIQTSTALQVVDGTGATCLIRTCTSPEGRVTAIELVDCGHVQTLQRLPDDAPRLSDVSQGLAGRYYSSDAAARATIAVQNDELIMKMDGVAGSVTYLLEPVDHDVFTFAPAGPLAVIRGVLTVERSAGLAVRFRIDTARTRNLNFTREIQGQEYKTHGDIRQ</sequence>
<dbReference type="KEGG" id="ppai:E1956_22360"/>
<gene>
    <name evidence="2" type="ORF">E1956_22360</name>
</gene>
<dbReference type="PANTHER" id="PTHR46825">
    <property type="entry name" value="D-ALANYL-D-ALANINE-CARBOXYPEPTIDASE/ENDOPEPTIDASE AMPH"/>
    <property type="match status" value="1"/>
</dbReference>
<dbReference type="InterPro" id="IPR012338">
    <property type="entry name" value="Beta-lactam/transpept-like"/>
</dbReference>
<accession>A0A4P7D0H9</accession>
<dbReference type="OrthoDB" id="9799367at2"/>
<dbReference type="Pfam" id="PF00144">
    <property type="entry name" value="Beta-lactamase"/>
    <property type="match status" value="1"/>
</dbReference>
<keyword evidence="2" id="KW-0378">Hydrolase</keyword>
<evidence type="ECO:0000313" key="2">
    <source>
        <dbReference type="EMBL" id="QBQ99873.1"/>
    </source>
</evidence>
<protein>
    <submittedName>
        <fullName evidence="2">Class A beta-lactamase-related serine hydrolase</fullName>
    </submittedName>
</protein>
<evidence type="ECO:0000259" key="1">
    <source>
        <dbReference type="Pfam" id="PF00144"/>
    </source>
</evidence>
<dbReference type="InterPro" id="IPR050491">
    <property type="entry name" value="AmpC-like"/>
</dbReference>
<evidence type="ECO:0000313" key="3">
    <source>
        <dbReference type="Proteomes" id="UP000295727"/>
    </source>
</evidence>
<feature type="domain" description="Beta-lactamase-related" evidence="1">
    <location>
        <begin position="12"/>
        <end position="332"/>
    </location>
</feature>